<dbReference type="GO" id="GO:0005770">
    <property type="term" value="C:late endosome"/>
    <property type="evidence" value="ECO:0007669"/>
    <property type="project" value="TreeGrafter"/>
</dbReference>
<keyword evidence="1" id="KW-0175">Coiled coil</keyword>
<comment type="caution">
    <text evidence="2">The sequence shown here is derived from an EMBL/GenBank/DDBJ whole genome shotgun (WGS) entry which is preliminary data.</text>
</comment>
<dbReference type="OrthoDB" id="295181at2759"/>
<evidence type="ECO:0000313" key="2">
    <source>
        <dbReference type="EMBL" id="KRX08810.1"/>
    </source>
</evidence>
<dbReference type="PANTHER" id="PTHR12616:SF8">
    <property type="entry name" value="VACUOLAR PROTEIN SORTING-ASSOCIATED PROTEIN 8 HOMOLOG"/>
    <property type="match status" value="1"/>
</dbReference>
<dbReference type="EMBL" id="LDAU01000057">
    <property type="protein sequence ID" value="KRX08810.1"/>
    <property type="molecule type" value="Genomic_DNA"/>
</dbReference>
<keyword evidence="3" id="KW-1185">Reference proteome</keyword>
<feature type="coiled-coil region" evidence="1">
    <location>
        <begin position="436"/>
        <end position="463"/>
    </location>
</feature>
<accession>A0A0V0R389</accession>
<dbReference type="GO" id="GO:0030897">
    <property type="term" value="C:HOPS complex"/>
    <property type="evidence" value="ECO:0007669"/>
    <property type="project" value="TreeGrafter"/>
</dbReference>
<dbReference type="Proteomes" id="UP000054937">
    <property type="component" value="Unassembled WGS sequence"/>
</dbReference>
<protein>
    <submittedName>
        <fullName evidence="2">Uncharacterized protein</fullName>
    </submittedName>
</protein>
<dbReference type="GO" id="GO:0034058">
    <property type="term" value="P:endosomal vesicle fusion"/>
    <property type="evidence" value="ECO:0007669"/>
    <property type="project" value="TreeGrafter"/>
</dbReference>
<organism evidence="2 3">
    <name type="scientific">Pseudocohnilembus persalinus</name>
    <name type="common">Ciliate</name>
    <dbReference type="NCBI Taxonomy" id="266149"/>
    <lineage>
        <taxon>Eukaryota</taxon>
        <taxon>Sar</taxon>
        <taxon>Alveolata</taxon>
        <taxon>Ciliophora</taxon>
        <taxon>Intramacronucleata</taxon>
        <taxon>Oligohymenophorea</taxon>
        <taxon>Scuticociliatia</taxon>
        <taxon>Philasterida</taxon>
        <taxon>Pseudocohnilembidae</taxon>
        <taxon>Pseudocohnilembus</taxon>
    </lineage>
</organism>
<reference evidence="2 3" key="1">
    <citation type="journal article" date="2015" name="Sci. Rep.">
        <title>Genome of the facultative scuticociliatosis pathogen Pseudocohnilembus persalinus provides insight into its virulence through horizontal gene transfer.</title>
        <authorList>
            <person name="Xiong J."/>
            <person name="Wang G."/>
            <person name="Cheng J."/>
            <person name="Tian M."/>
            <person name="Pan X."/>
            <person name="Warren A."/>
            <person name="Jiang C."/>
            <person name="Yuan D."/>
            <person name="Miao W."/>
        </authorList>
    </citation>
    <scope>NUCLEOTIDE SEQUENCE [LARGE SCALE GENOMIC DNA]</scope>
    <source>
        <strain evidence="2">36N120E</strain>
    </source>
</reference>
<dbReference type="InterPro" id="IPR045111">
    <property type="entry name" value="Vps41/Vps8"/>
</dbReference>
<name>A0A0V0R389_PSEPJ</name>
<proteinExistence type="predicted"/>
<dbReference type="GO" id="GO:0006623">
    <property type="term" value="P:protein targeting to vacuole"/>
    <property type="evidence" value="ECO:0007669"/>
    <property type="project" value="InterPro"/>
</dbReference>
<sequence>MLDIIFIIYLPEYTELIAENYKIFNSILPNQLKDKDLYFELEPNKDNEKYEFIFQILNCVNESQKVYLEKQVKLQKEQENKDQNNQDINQDFIKKQYNLFKIFYMRVLSTGSLNIKHQTQLQIFIEFLQINNVFDYFYGVEDEKQLQKDIADYKNKLVQKEFYSENNQLDQDPDHLLNSYISSKQKYYLQTVSEPEDIKQSKRNAFVIMIIKQFIHNLNEQIEAECFVLSYKGELLKCFDKFLEYDNPRLRKKIFAWIENIFLNRNKITDKLFDQITDKIIENFKILIKTDQDKALKLVRKYFKNQNVVMEQKIIDQLQMFPQDLIIFLRDLIKYSDKVSDKRKIEYIELLCKNEPKEVYHEISNNTYPIDQVLKLTQKYNIKRAYAYTLSRAGNIKDSLQCYREMFLKYLQKHLKKISQKTNSLNQAKIFLPKQISGLQDKNQEEEKYKEKLLKKLQDLSNICKKMYDLDGKYQKIFYETIDTLADRLEIIQIGKKKKKDSEDNLLSESIKQEQDKLKTMLFSKFIIYSTQYIEIQDIIKHIVEKKLGEAPLCLFSPAIQILQDSYLFITGTCYAAKEGQEQLTFQTEQDIRNKSVKNNSGIQ</sequence>
<evidence type="ECO:0000313" key="3">
    <source>
        <dbReference type="Proteomes" id="UP000054937"/>
    </source>
</evidence>
<dbReference type="AlphaFoldDB" id="A0A0V0R389"/>
<evidence type="ECO:0000256" key="1">
    <source>
        <dbReference type="SAM" id="Coils"/>
    </source>
</evidence>
<gene>
    <name evidence="2" type="ORF">PPERSA_08914</name>
</gene>
<dbReference type="InParanoid" id="A0A0V0R389"/>
<dbReference type="PANTHER" id="PTHR12616">
    <property type="entry name" value="VACUOLAR PROTEIN SORTING VPS41"/>
    <property type="match status" value="1"/>
</dbReference>